<keyword evidence="6" id="KW-0408">Iron</keyword>
<dbReference type="InterPro" id="IPR017900">
    <property type="entry name" value="4Fe4S_Fe_S_CS"/>
</dbReference>
<evidence type="ECO:0000256" key="4">
    <source>
        <dbReference type="ARBA" id="ARBA00022737"/>
    </source>
</evidence>
<dbReference type="Proteomes" id="UP001596091">
    <property type="component" value="Unassembled WGS sequence"/>
</dbReference>
<protein>
    <submittedName>
        <fullName evidence="10">LutB/LldF family L-lactate oxidation iron-sulfur protein</fullName>
    </submittedName>
</protein>
<evidence type="ECO:0000256" key="7">
    <source>
        <dbReference type="ARBA" id="ARBA00023014"/>
    </source>
</evidence>
<keyword evidence="11" id="KW-1185">Reference proteome</keyword>
<evidence type="ECO:0000256" key="5">
    <source>
        <dbReference type="ARBA" id="ARBA00022982"/>
    </source>
</evidence>
<organism evidence="10 11">
    <name type="scientific">Acidicapsa dinghuensis</name>
    <dbReference type="NCBI Taxonomy" id="2218256"/>
    <lineage>
        <taxon>Bacteria</taxon>
        <taxon>Pseudomonadati</taxon>
        <taxon>Acidobacteriota</taxon>
        <taxon>Terriglobia</taxon>
        <taxon>Terriglobales</taxon>
        <taxon>Acidobacteriaceae</taxon>
        <taxon>Acidicapsa</taxon>
    </lineage>
</organism>
<keyword evidence="2" id="KW-0004">4Fe-4S</keyword>
<reference evidence="11" key="1">
    <citation type="journal article" date="2019" name="Int. J. Syst. Evol. Microbiol.">
        <title>The Global Catalogue of Microorganisms (GCM) 10K type strain sequencing project: providing services to taxonomists for standard genome sequencing and annotation.</title>
        <authorList>
            <consortium name="The Broad Institute Genomics Platform"/>
            <consortium name="The Broad Institute Genome Sequencing Center for Infectious Disease"/>
            <person name="Wu L."/>
            <person name="Ma J."/>
        </authorList>
    </citation>
    <scope>NUCLEOTIDE SEQUENCE [LARGE SCALE GENOMIC DNA]</scope>
    <source>
        <strain evidence="11">JCM 4087</strain>
    </source>
</reference>
<dbReference type="Gene3D" id="3.40.50.10420">
    <property type="entry name" value="NagB/RpiA/CoA transferase-like"/>
    <property type="match status" value="1"/>
</dbReference>
<dbReference type="InterPro" id="IPR017896">
    <property type="entry name" value="4Fe4S_Fe-S-bd"/>
</dbReference>
<evidence type="ECO:0000256" key="1">
    <source>
        <dbReference type="ARBA" id="ARBA00022448"/>
    </source>
</evidence>
<dbReference type="NCBIfam" id="TIGR00273">
    <property type="entry name" value="LutB/LldF family L-lactate oxidation iron-sulfur protein"/>
    <property type="match status" value="1"/>
</dbReference>
<dbReference type="SUPFAM" id="SSF100950">
    <property type="entry name" value="NagB/RpiA/CoA transferase-like"/>
    <property type="match status" value="1"/>
</dbReference>
<feature type="domain" description="LUD" evidence="8">
    <location>
        <begin position="78"/>
        <end position="298"/>
    </location>
</feature>
<dbReference type="EMBL" id="JBHSPH010000002">
    <property type="protein sequence ID" value="MFC5862438.1"/>
    <property type="molecule type" value="Genomic_DNA"/>
</dbReference>
<keyword evidence="5" id="KW-0249">Electron transport</keyword>
<evidence type="ECO:0000256" key="3">
    <source>
        <dbReference type="ARBA" id="ARBA00022723"/>
    </source>
</evidence>
<keyword evidence="1" id="KW-0813">Transport</keyword>
<dbReference type="PANTHER" id="PTHR47153:SF2">
    <property type="entry name" value="LACTATE UTILIZATION PROTEIN B"/>
    <property type="match status" value="1"/>
</dbReference>
<evidence type="ECO:0000313" key="11">
    <source>
        <dbReference type="Proteomes" id="UP001596091"/>
    </source>
</evidence>
<evidence type="ECO:0000256" key="2">
    <source>
        <dbReference type="ARBA" id="ARBA00022485"/>
    </source>
</evidence>
<dbReference type="RefSeq" id="WP_263335701.1">
    <property type="nucleotide sequence ID" value="NZ_JAGSYH010000003.1"/>
</dbReference>
<accession>A0ABW1EHH3</accession>
<evidence type="ECO:0000259" key="8">
    <source>
        <dbReference type="Pfam" id="PF02589"/>
    </source>
</evidence>
<dbReference type="InterPro" id="IPR009051">
    <property type="entry name" value="Helical_ferredxn"/>
</dbReference>
<dbReference type="Pfam" id="PF13183">
    <property type="entry name" value="Fer4_8"/>
    <property type="match status" value="1"/>
</dbReference>
<dbReference type="InterPro" id="IPR003741">
    <property type="entry name" value="LUD_dom"/>
</dbReference>
<sequence length="490" mass="54751">MNAPHQQPHQWHQHEFPEAAREMLENSQTRRNVQHATTVIQDKRNRVVGELPEWQDLREAGSQVRAHALRHLDHYLLQFEENCTRAGGHVHWASDAADARRIMLELIQRHQAKEVIKIKTMTSEEIGLNAHLEAHGVRPIETDLAELIIQLGKDRPSHFVVPALHKNRQQVREIFQREMHLPELGEQPVDLATAARNYLREKYLRIKVAVSGANFLIADTGGVCILESEGNGRMCLTLPDVLISLVGIEKVIPSYRDLEIFLQTVPRSATGERMNPYNSTWSGVTPGDGPKEFHVVLLDNGRSPILADKEAQQTLKCVRCAACLNACPVYHQTGGHAYESVYAGPIGAILTPQLLAMKEGRSLPYASSLCGACYEVCPVKINIPEVLIHLRGKVVQEDQKTLSGKLGLWNIGMQAAAFTLADSGRLSMAAHLAQVAQKPLVSKNGFISWMPGMLSGWTQTRDLKAIPEQSFRDWWAQEHSTQKPKEKANG</sequence>
<dbReference type="SUPFAM" id="SSF46548">
    <property type="entry name" value="alpha-helical ferredoxin"/>
    <property type="match status" value="1"/>
</dbReference>
<dbReference type="Pfam" id="PF02589">
    <property type="entry name" value="LUD_dom"/>
    <property type="match status" value="1"/>
</dbReference>
<keyword evidence="3" id="KW-0479">Metal-binding</keyword>
<evidence type="ECO:0000256" key="6">
    <source>
        <dbReference type="ARBA" id="ARBA00023004"/>
    </source>
</evidence>
<dbReference type="InterPro" id="IPR037171">
    <property type="entry name" value="NagB/RpiA_transferase-like"/>
</dbReference>
<keyword evidence="4" id="KW-0677">Repeat</keyword>
<dbReference type="Gene3D" id="1.10.1060.10">
    <property type="entry name" value="Alpha-helical ferredoxin"/>
    <property type="match status" value="1"/>
</dbReference>
<name>A0ABW1EHH3_9BACT</name>
<proteinExistence type="predicted"/>
<dbReference type="PANTHER" id="PTHR47153">
    <property type="entry name" value="LACTATE UTILIZATION PROTEIN B"/>
    <property type="match status" value="1"/>
</dbReference>
<dbReference type="InterPro" id="IPR004452">
    <property type="entry name" value="LutB/LldF"/>
</dbReference>
<gene>
    <name evidence="10" type="ORF">ACFPT7_09075</name>
</gene>
<dbReference type="PROSITE" id="PS00198">
    <property type="entry name" value="4FE4S_FER_1"/>
    <property type="match status" value="1"/>
</dbReference>
<evidence type="ECO:0000313" key="10">
    <source>
        <dbReference type="EMBL" id="MFC5862438.1"/>
    </source>
</evidence>
<dbReference type="InterPro" id="IPR024185">
    <property type="entry name" value="FTHF_cligase-like_sf"/>
</dbReference>
<evidence type="ECO:0000259" key="9">
    <source>
        <dbReference type="Pfam" id="PF13183"/>
    </source>
</evidence>
<comment type="caution">
    <text evidence="10">The sequence shown here is derived from an EMBL/GenBank/DDBJ whole genome shotgun (WGS) entry which is preliminary data.</text>
</comment>
<keyword evidence="7" id="KW-0411">Iron-sulfur</keyword>
<feature type="domain" description="4Fe-4S ferredoxin-type" evidence="9">
    <location>
        <begin position="315"/>
        <end position="381"/>
    </location>
</feature>